<sequence length="214" mass="24074">MKGMKAQLNLAQSSNFWTPTVMGYDLWRRRSLSLMTGEPFSLEKEFRQFLEWVGPVTGQQWLDVGTSTGNYAKLLVQAGAAVTALDLSAGHLKRLPRHPRLHALQGNMEEELFASGSFDGVVIAGTLNETFSPEQMLLKAGQVLKEKGVLYLMYLLPSQHLAGQRLQSLISRSGIHFLESQTIERYLRLHNMALEKQKRHAIVCFELYRKAGGV</sequence>
<comment type="caution">
    <text evidence="2">The sequence shown here is derived from an EMBL/GenBank/DDBJ whole genome shotgun (WGS) entry which is preliminary data.</text>
</comment>
<organism evidence="2 3">
    <name type="scientific">Deinococcus cellulosilyticus (strain DSM 18568 / NBRC 106333 / KACC 11606 / 5516J-15)</name>
    <dbReference type="NCBI Taxonomy" id="1223518"/>
    <lineage>
        <taxon>Bacteria</taxon>
        <taxon>Thermotogati</taxon>
        <taxon>Deinococcota</taxon>
        <taxon>Deinococci</taxon>
        <taxon>Deinococcales</taxon>
        <taxon>Deinococcaceae</taxon>
        <taxon>Deinococcus</taxon>
    </lineage>
</organism>
<dbReference type="SUPFAM" id="SSF53335">
    <property type="entry name" value="S-adenosyl-L-methionine-dependent methyltransferases"/>
    <property type="match status" value="1"/>
</dbReference>
<evidence type="ECO:0000313" key="2">
    <source>
        <dbReference type="EMBL" id="GEM44887.1"/>
    </source>
</evidence>
<protein>
    <recommendedName>
        <fullName evidence="1">Methyltransferase type 11 domain-containing protein</fullName>
    </recommendedName>
</protein>
<feature type="domain" description="Methyltransferase type 11" evidence="1">
    <location>
        <begin position="62"/>
        <end position="152"/>
    </location>
</feature>
<dbReference type="Pfam" id="PF08241">
    <property type="entry name" value="Methyltransf_11"/>
    <property type="match status" value="1"/>
</dbReference>
<proteinExistence type="predicted"/>
<dbReference type="InterPro" id="IPR029063">
    <property type="entry name" value="SAM-dependent_MTases_sf"/>
</dbReference>
<dbReference type="EMBL" id="BJXB01000002">
    <property type="protein sequence ID" value="GEM44887.1"/>
    <property type="molecule type" value="Genomic_DNA"/>
</dbReference>
<gene>
    <name evidence="2" type="ORF">DC3_05220</name>
</gene>
<evidence type="ECO:0000313" key="3">
    <source>
        <dbReference type="Proteomes" id="UP000321306"/>
    </source>
</evidence>
<keyword evidence="3" id="KW-1185">Reference proteome</keyword>
<dbReference type="GO" id="GO:0008757">
    <property type="term" value="F:S-adenosylmethionine-dependent methyltransferase activity"/>
    <property type="evidence" value="ECO:0007669"/>
    <property type="project" value="InterPro"/>
</dbReference>
<dbReference type="InterPro" id="IPR013216">
    <property type="entry name" value="Methyltransf_11"/>
</dbReference>
<name>A0A511MXL3_DEIC1</name>
<dbReference type="Gene3D" id="3.40.50.150">
    <property type="entry name" value="Vaccinia Virus protein VP39"/>
    <property type="match status" value="1"/>
</dbReference>
<dbReference type="AlphaFoldDB" id="A0A511MXL3"/>
<reference evidence="2 3" key="1">
    <citation type="submission" date="2019-07" db="EMBL/GenBank/DDBJ databases">
        <title>Whole genome shotgun sequence of Deinococcus cellulosilyticus NBRC 106333.</title>
        <authorList>
            <person name="Hosoyama A."/>
            <person name="Uohara A."/>
            <person name="Ohji S."/>
            <person name="Ichikawa N."/>
        </authorList>
    </citation>
    <scope>NUCLEOTIDE SEQUENCE [LARGE SCALE GENOMIC DNA]</scope>
    <source>
        <strain evidence="2 3">NBRC 106333</strain>
    </source>
</reference>
<accession>A0A511MXL3</accession>
<dbReference type="OrthoDB" id="69144at2"/>
<dbReference type="Proteomes" id="UP000321306">
    <property type="component" value="Unassembled WGS sequence"/>
</dbReference>
<dbReference type="CDD" id="cd02440">
    <property type="entry name" value="AdoMet_MTases"/>
    <property type="match status" value="1"/>
</dbReference>
<evidence type="ECO:0000259" key="1">
    <source>
        <dbReference type="Pfam" id="PF08241"/>
    </source>
</evidence>